<evidence type="ECO:0000256" key="1">
    <source>
        <dbReference type="ARBA" id="ARBA00009320"/>
    </source>
</evidence>
<dbReference type="GO" id="GO:0046394">
    <property type="term" value="P:carboxylic acid biosynthetic process"/>
    <property type="evidence" value="ECO:0007669"/>
    <property type="project" value="UniProtKB-ARBA"/>
</dbReference>
<dbReference type="EC" id="4.1.3.38" evidence="2"/>
<dbReference type="AlphaFoldDB" id="A0A0K2H222"/>
<dbReference type="InterPro" id="IPR043132">
    <property type="entry name" value="BCAT-like_C"/>
</dbReference>
<dbReference type="PANTHER" id="PTHR42743:SF11">
    <property type="entry name" value="AMINODEOXYCHORISMATE LYASE"/>
    <property type="match status" value="1"/>
</dbReference>
<dbReference type="PANTHER" id="PTHR42743">
    <property type="entry name" value="AMINO-ACID AMINOTRANSFERASE"/>
    <property type="match status" value="1"/>
</dbReference>
<dbReference type="NCBIfam" id="NF005887">
    <property type="entry name" value="PRK07849.1-2"/>
    <property type="match status" value="1"/>
</dbReference>
<keyword evidence="2" id="KW-0456">Lyase</keyword>
<dbReference type="STRING" id="1408189.CLAC_10275"/>
<keyword evidence="3" id="KW-1185">Reference proteome</keyword>
<dbReference type="PATRIC" id="fig|1408189.4.peg.2059"/>
<protein>
    <submittedName>
        <fullName evidence="2">4-amino-4-deoxychorismate lyase</fullName>
        <ecNumber evidence="2">4.1.3.38</ecNumber>
    </submittedName>
</protein>
<dbReference type="InterPro" id="IPR043131">
    <property type="entry name" value="BCAT-like_N"/>
</dbReference>
<name>A0A0K2H222_9CORY</name>
<dbReference type="RefSeq" id="WP_053412798.1">
    <property type="nucleotide sequence ID" value="NZ_CP006841.1"/>
</dbReference>
<dbReference type="InterPro" id="IPR001544">
    <property type="entry name" value="Aminotrans_IV"/>
</dbReference>
<dbReference type="OrthoDB" id="3199344at2"/>
<dbReference type="Gene3D" id="3.30.470.10">
    <property type="match status" value="1"/>
</dbReference>
<dbReference type="GO" id="GO:0005829">
    <property type="term" value="C:cytosol"/>
    <property type="evidence" value="ECO:0007669"/>
    <property type="project" value="TreeGrafter"/>
</dbReference>
<gene>
    <name evidence="2" type="ORF">CLAC_10275</name>
</gene>
<dbReference type="GO" id="GO:0008696">
    <property type="term" value="F:4-amino-4-deoxychorismate lyase activity"/>
    <property type="evidence" value="ECO:0007669"/>
    <property type="project" value="UniProtKB-EC"/>
</dbReference>
<dbReference type="NCBIfam" id="NF005886">
    <property type="entry name" value="PRK07849.1-1"/>
    <property type="match status" value="1"/>
</dbReference>
<sequence length="295" mass="31493">MTDSLSDLVLVDVFAPDGPRTLDAGAAFLYADDLGAIRGDGVFETLLVRQGHTCNTDRHEKRFASSALMLDLPTPDLDQWRDATALALGELERKGVHSDATLRWVYSRGRESTGTPTGYVLASSAEKIVESRTKPVKVMLAERGFSLNLGSRAPWALIGAKTLSYAANMAALRYAKGKGFDDVIFTSAEGNLLEGPTSTIIVVRGKELLTPNPGEGVLPGTTQAALFEAAAEKGWKVTPAVLTPDDLYTADAVWLVSSVRIAVVVSSIDGEPIRQPDEAAEAEFRGLCDEALAAQ</sequence>
<dbReference type="InterPro" id="IPR036038">
    <property type="entry name" value="Aminotransferase-like"/>
</dbReference>
<comment type="similarity">
    <text evidence="1">Belongs to the class-IV pyridoxal-phosphate-dependent aminotransferase family.</text>
</comment>
<dbReference type="EMBL" id="CP006841">
    <property type="protein sequence ID" value="ALA67993.1"/>
    <property type="molecule type" value="Genomic_DNA"/>
</dbReference>
<proteinExistence type="inferred from homology"/>
<dbReference type="Gene3D" id="3.20.10.10">
    <property type="entry name" value="D-amino Acid Aminotransferase, subunit A, domain 2"/>
    <property type="match status" value="1"/>
</dbReference>
<dbReference type="SUPFAM" id="SSF56752">
    <property type="entry name" value="D-aminoacid aminotransferase-like PLP-dependent enzymes"/>
    <property type="match status" value="1"/>
</dbReference>
<dbReference type="InterPro" id="IPR050571">
    <property type="entry name" value="Class-IV_PLP-Dep_Aminotrnsfr"/>
</dbReference>
<accession>A0A0K2H222</accession>
<evidence type="ECO:0000313" key="2">
    <source>
        <dbReference type="EMBL" id="ALA67993.1"/>
    </source>
</evidence>
<dbReference type="KEGG" id="clw:CLAC_10275"/>
<evidence type="ECO:0000313" key="3">
    <source>
        <dbReference type="Proteomes" id="UP000058446"/>
    </source>
</evidence>
<reference evidence="2 3" key="1">
    <citation type="submission" date="2013-10" db="EMBL/GenBank/DDBJ databases">
        <title>Complete genome sequence of Corynebacterium lactis DSM 45799(T), isolated from raw cow milk.</title>
        <authorList>
            <person name="Ruckert C."/>
            <person name="Albersmeier A."/>
            <person name="Lipski A."/>
            <person name="Kalinowski J."/>
        </authorList>
    </citation>
    <scope>NUCLEOTIDE SEQUENCE [LARGE SCALE GENOMIC DNA]</scope>
    <source>
        <strain evidence="2 3">RW2-5</strain>
    </source>
</reference>
<organism evidence="2 3">
    <name type="scientific">Corynebacterium lactis RW2-5</name>
    <dbReference type="NCBI Taxonomy" id="1408189"/>
    <lineage>
        <taxon>Bacteria</taxon>
        <taxon>Bacillati</taxon>
        <taxon>Actinomycetota</taxon>
        <taxon>Actinomycetes</taxon>
        <taxon>Mycobacteriales</taxon>
        <taxon>Corynebacteriaceae</taxon>
        <taxon>Corynebacterium</taxon>
    </lineage>
</organism>
<dbReference type="Proteomes" id="UP000058446">
    <property type="component" value="Chromosome"/>
</dbReference>
<dbReference type="Pfam" id="PF01063">
    <property type="entry name" value="Aminotran_4"/>
    <property type="match status" value="1"/>
</dbReference>